<evidence type="ECO:0000313" key="3">
    <source>
        <dbReference type="EMBL" id="CAF1009017.1"/>
    </source>
</evidence>
<evidence type="ECO:0000313" key="8">
    <source>
        <dbReference type="EMBL" id="CAF4054420.1"/>
    </source>
</evidence>
<dbReference type="EMBL" id="CAJNRG010000040">
    <property type="protein sequence ID" value="CAF1950058.1"/>
    <property type="molecule type" value="Genomic_DNA"/>
</dbReference>
<comment type="caution">
    <text evidence="4">The sequence shown here is derived from an EMBL/GenBank/DDBJ whole genome shotgun (WGS) entry which is preliminary data.</text>
</comment>
<evidence type="ECO:0000313" key="7">
    <source>
        <dbReference type="EMBL" id="CAF3865576.1"/>
    </source>
</evidence>
<keyword evidence="1" id="KW-0418">Kinase</keyword>
<dbReference type="OrthoDB" id="20783at2759"/>
<dbReference type="AlphaFoldDB" id="A0A815TH68"/>
<dbReference type="EMBL" id="CAJOBF010000758">
    <property type="protein sequence ID" value="CAF3865576.1"/>
    <property type="molecule type" value="Genomic_DNA"/>
</dbReference>
<keyword evidence="1" id="KW-0547">Nucleotide-binding</keyword>
<name>A0A815TH68_9BILA</name>
<dbReference type="GO" id="GO:0005524">
    <property type="term" value="F:ATP binding"/>
    <property type="evidence" value="ECO:0007669"/>
    <property type="project" value="UniProtKB-UniRule"/>
</dbReference>
<dbReference type="EMBL" id="CAJOBJ010006210">
    <property type="protein sequence ID" value="CAF4054420.1"/>
    <property type="molecule type" value="Genomic_DNA"/>
</dbReference>
<keyword evidence="1" id="KW-0808">Transferase</keyword>
<dbReference type="Proteomes" id="UP000681720">
    <property type="component" value="Unassembled WGS sequence"/>
</dbReference>
<dbReference type="InterPro" id="IPR027484">
    <property type="entry name" value="PInositol-4-P-5-kinase_N"/>
</dbReference>
<dbReference type="Pfam" id="PF01504">
    <property type="entry name" value="PIP5K"/>
    <property type="match status" value="1"/>
</dbReference>
<evidence type="ECO:0000313" key="6">
    <source>
        <dbReference type="EMBL" id="CAF2086506.1"/>
    </source>
</evidence>
<dbReference type="InterPro" id="IPR027483">
    <property type="entry name" value="PInositol-4-P-4/5-kinase_C_sf"/>
</dbReference>
<dbReference type="Proteomes" id="UP000663824">
    <property type="component" value="Unassembled WGS sequence"/>
</dbReference>
<reference evidence="4" key="1">
    <citation type="submission" date="2021-02" db="EMBL/GenBank/DDBJ databases">
        <authorList>
            <person name="Nowell W R."/>
        </authorList>
    </citation>
    <scope>NUCLEOTIDE SEQUENCE</scope>
</reference>
<dbReference type="EMBL" id="CAJNRE010009905">
    <property type="protein sequence ID" value="CAF2086506.1"/>
    <property type="molecule type" value="Genomic_DNA"/>
</dbReference>
<dbReference type="SMART" id="SM00330">
    <property type="entry name" value="PIPKc"/>
    <property type="match status" value="1"/>
</dbReference>
<dbReference type="Proteomes" id="UP000663834">
    <property type="component" value="Unassembled WGS sequence"/>
</dbReference>
<dbReference type="EMBL" id="CAJNOW010007083">
    <property type="protein sequence ID" value="CAF1502983.1"/>
    <property type="molecule type" value="Genomic_DNA"/>
</dbReference>
<dbReference type="Gene3D" id="3.30.810.10">
    <property type="entry name" value="2-Layer Sandwich"/>
    <property type="match status" value="1"/>
</dbReference>
<dbReference type="EMBL" id="CAJNOV010000179">
    <property type="protein sequence ID" value="CAF1009017.1"/>
    <property type="molecule type" value="Genomic_DNA"/>
</dbReference>
<dbReference type="SUPFAM" id="SSF56104">
    <property type="entry name" value="SAICAR synthase-like"/>
    <property type="match status" value="1"/>
</dbReference>
<dbReference type="Proteomes" id="UP000663842">
    <property type="component" value="Unassembled WGS sequence"/>
</dbReference>
<dbReference type="Proteomes" id="UP000663887">
    <property type="component" value="Unassembled WGS sequence"/>
</dbReference>
<dbReference type="CDD" id="cd00139">
    <property type="entry name" value="PIPKc"/>
    <property type="match status" value="1"/>
</dbReference>
<dbReference type="PANTHER" id="PTHR23086">
    <property type="entry name" value="PHOSPHATIDYLINOSITOL-4-PHOSPHATE 5-KINASE"/>
    <property type="match status" value="1"/>
</dbReference>
<dbReference type="Gene3D" id="3.30.800.10">
    <property type="entry name" value="Phosphatidylinositol Phosphate Kinase II Beta"/>
    <property type="match status" value="1"/>
</dbReference>
<dbReference type="GO" id="GO:0005886">
    <property type="term" value="C:plasma membrane"/>
    <property type="evidence" value="ECO:0007669"/>
    <property type="project" value="TreeGrafter"/>
</dbReference>
<sequence>MATSNNEISEGLLNIDLWDRLDFHLGSYVKSPIQLRYVSSKTSTIGRALQLSIVDLIDHVKRKFTDYTEDNATLLGTENRLYHSRQYSLNAKDVNIESFQSNDIDDKLNIEISSLAPTIFYQLREDIGISNEKFRQSFSEHDLKDFINTGRSGSLMYKTSDNLFILKTLRGYEARLLIQILQGYSNQFRQRPTMFNRYIGLYSIRLESSLSNFTIYVVVMVNAFTPSLKINEIFDLKGSSINRKITGYLSTEKFYKLKDMDFKDLYPTGIRIPTNIFRKLKTTLTNDAKALRKLNVTDFSLIVGIRHLDMSKTQMLDRQQMTGVRALLRATNSLTSIHQKDLAVDAPSSIVEYEVNSSLNSYLKPLEMLQEKLDMDLYYHNDSVAFETLPIPGIINNTNKRVYIYLALVDMLQTFDSFKLIDQAFRKITDPNRHLEYSVIEPNDYEQRFIQFLFTDVFYDANNDFPWAITDVSQSVADINNGEIKKKKRSNGKHQIDTPKSEIHGTNSEEILEVHF</sequence>
<dbReference type="GO" id="GO:0046854">
    <property type="term" value="P:phosphatidylinositol phosphate biosynthetic process"/>
    <property type="evidence" value="ECO:0007669"/>
    <property type="project" value="TreeGrafter"/>
</dbReference>
<feature type="domain" description="PIPK" evidence="2">
    <location>
        <begin position="45"/>
        <end position="457"/>
    </location>
</feature>
<evidence type="ECO:0000313" key="4">
    <source>
        <dbReference type="EMBL" id="CAF1502983.1"/>
    </source>
</evidence>
<evidence type="ECO:0000259" key="2">
    <source>
        <dbReference type="PROSITE" id="PS51455"/>
    </source>
</evidence>
<dbReference type="PANTHER" id="PTHR23086:SF101">
    <property type="entry name" value="LP03320P-RELATED"/>
    <property type="match status" value="1"/>
</dbReference>
<protein>
    <recommendedName>
        <fullName evidence="2">PIPK domain-containing protein</fullName>
    </recommendedName>
</protein>
<dbReference type="PROSITE" id="PS51455">
    <property type="entry name" value="PIPK"/>
    <property type="match status" value="1"/>
</dbReference>
<dbReference type="Proteomes" id="UP000663855">
    <property type="component" value="Unassembled WGS sequence"/>
</dbReference>
<evidence type="ECO:0000313" key="9">
    <source>
        <dbReference type="Proteomes" id="UP000663834"/>
    </source>
</evidence>
<dbReference type="GO" id="GO:0016308">
    <property type="term" value="F:1-phosphatidylinositol-4-phosphate 5-kinase activity"/>
    <property type="evidence" value="ECO:0007669"/>
    <property type="project" value="TreeGrafter"/>
</dbReference>
<dbReference type="InterPro" id="IPR002498">
    <property type="entry name" value="PInositol-4-P-4/5-kinase_core"/>
</dbReference>
<evidence type="ECO:0000313" key="5">
    <source>
        <dbReference type="EMBL" id="CAF1950058.1"/>
    </source>
</evidence>
<proteinExistence type="predicted"/>
<keyword evidence="1" id="KW-0067">ATP-binding</keyword>
<accession>A0A815TH68</accession>
<dbReference type="InterPro" id="IPR023610">
    <property type="entry name" value="PInositol-4/5-P-5/4-kinase"/>
</dbReference>
<gene>
    <name evidence="3" type="ORF">CJN711_LOCUS2739</name>
    <name evidence="8" type="ORF">GIL414_LOCUS14599</name>
    <name evidence="4" type="ORF">KQP761_LOCUS14719</name>
    <name evidence="6" type="ORF">MBJ925_LOCUS19583</name>
    <name evidence="7" type="ORF">UXM345_LOCUS8626</name>
    <name evidence="5" type="ORF">XDN619_LOCUS874</name>
</gene>
<evidence type="ECO:0000256" key="1">
    <source>
        <dbReference type="PROSITE-ProRule" id="PRU00781"/>
    </source>
</evidence>
<organism evidence="4 9">
    <name type="scientific">Rotaria magnacalcarata</name>
    <dbReference type="NCBI Taxonomy" id="392030"/>
    <lineage>
        <taxon>Eukaryota</taxon>
        <taxon>Metazoa</taxon>
        <taxon>Spiralia</taxon>
        <taxon>Gnathifera</taxon>
        <taxon>Rotifera</taxon>
        <taxon>Eurotatoria</taxon>
        <taxon>Bdelloidea</taxon>
        <taxon>Philodinida</taxon>
        <taxon>Philodinidae</taxon>
        <taxon>Rotaria</taxon>
    </lineage>
</organism>